<dbReference type="InterPro" id="IPR002347">
    <property type="entry name" value="SDR_fam"/>
</dbReference>
<evidence type="ECO:0000313" key="1">
    <source>
        <dbReference type="EMBL" id="KAH6686342.1"/>
    </source>
</evidence>
<reference evidence="1" key="1">
    <citation type="journal article" date="2021" name="Nat. Commun.">
        <title>Genetic determinants of endophytism in the Arabidopsis root mycobiome.</title>
        <authorList>
            <person name="Mesny F."/>
            <person name="Miyauchi S."/>
            <person name="Thiergart T."/>
            <person name="Pickel B."/>
            <person name="Atanasova L."/>
            <person name="Karlsson M."/>
            <person name="Huettel B."/>
            <person name="Barry K.W."/>
            <person name="Haridas S."/>
            <person name="Chen C."/>
            <person name="Bauer D."/>
            <person name="Andreopoulos W."/>
            <person name="Pangilinan J."/>
            <person name="LaButti K."/>
            <person name="Riley R."/>
            <person name="Lipzen A."/>
            <person name="Clum A."/>
            <person name="Drula E."/>
            <person name="Henrissat B."/>
            <person name="Kohler A."/>
            <person name="Grigoriev I.V."/>
            <person name="Martin F.M."/>
            <person name="Hacquard S."/>
        </authorList>
    </citation>
    <scope>NUCLEOTIDE SEQUENCE</scope>
    <source>
        <strain evidence="1">MPI-SDFR-AT-0117</strain>
    </source>
</reference>
<evidence type="ECO:0008006" key="3">
    <source>
        <dbReference type="Google" id="ProtNLM"/>
    </source>
</evidence>
<organism evidence="1 2">
    <name type="scientific">Plectosphaerella plurivora</name>
    <dbReference type="NCBI Taxonomy" id="936078"/>
    <lineage>
        <taxon>Eukaryota</taxon>
        <taxon>Fungi</taxon>
        <taxon>Dikarya</taxon>
        <taxon>Ascomycota</taxon>
        <taxon>Pezizomycotina</taxon>
        <taxon>Sordariomycetes</taxon>
        <taxon>Hypocreomycetidae</taxon>
        <taxon>Glomerellales</taxon>
        <taxon>Plectosphaerellaceae</taxon>
        <taxon>Plectosphaerella</taxon>
    </lineage>
</organism>
<dbReference type="InterPro" id="IPR036291">
    <property type="entry name" value="NAD(P)-bd_dom_sf"/>
</dbReference>
<gene>
    <name evidence="1" type="ORF">F5X68DRAFT_232506</name>
</gene>
<dbReference type="SUPFAM" id="SSF51735">
    <property type="entry name" value="NAD(P)-binding Rossmann-fold domains"/>
    <property type="match status" value="1"/>
</dbReference>
<dbReference type="Proteomes" id="UP000770015">
    <property type="component" value="Unassembled WGS sequence"/>
</dbReference>
<dbReference type="Pfam" id="PF00106">
    <property type="entry name" value="adh_short"/>
    <property type="match status" value="1"/>
</dbReference>
<name>A0A9P8VCB8_9PEZI</name>
<keyword evidence="2" id="KW-1185">Reference proteome</keyword>
<sequence>MSRFPGQEGSNWGEASDSYAPYIPKFTSSHSRPIHHDDPPAYHPPMPSQTVLVAGCSAGTGLDVAGSYAASGARIMFTSRGQEALDRTPAAMTSQYPEAEIAGRLHDFADEQATWALWRDLGCVNVFIDVLIPNVAKK</sequence>
<evidence type="ECO:0000313" key="2">
    <source>
        <dbReference type="Proteomes" id="UP000770015"/>
    </source>
</evidence>
<comment type="caution">
    <text evidence="1">The sequence shown here is derived from an EMBL/GenBank/DDBJ whole genome shotgun (WGS) entry which is preliminary data.</text>
</comment>
<dbReference type="Gene3D" id="3.40.50.720">
    <property type="entry name" value="NAD(P)-binding Rossmann-like Domain"/>
    <property type="match status" value="1"/>
</dbReference>
<dbReference type="EMBL" id="JAGSXJ010000013">
    <property type="protein sequence ID" value="KAH6686342.1"/>
    <property type="molecule type" value="Genomic_DNA"/>
</dbReference>
<accession>A0A9P8VCB8</accession>
<proteinExistence type="predicted"/>
<dbReference type="OrthoDB" id="10465628at2759"/>
<protein>
    <recommendedName>
        <fullName evidence="3">NAD(P)-binding protein</fullName>
    </recommendedName>
</protein>
<dbReference type="AlphaFoldDB" id="A0A9P8VCB8"/>